<dbReference type="Proteomes" id="UP000061382">
    <property type="component" value="Chromosome"/>
</dbReference>
<dbReference type="Gene3D" id="1.10.150.130">
    <property type="match status" value="1"/>
</dbReference>
<dbReference type="Pfam" id="PF00589">
    <property type="entry name" value="Phage_integrase"/>
    <property type="match status" value="1"/>
</dbReference>
<accession>A0A0P0C711</accession>
<dbReference type="GO" id="GO:0006310">
    <property type="term" value="P:DNA recombination"/>
    <property type="evidence" value="ECO:0007669"/>
    <property type="project" value="UniProtKB-KW"/>
</dbReference>
<evidence type="ECO:0000313" key="5">
    <source>
        <dbReference type="EMBL" id="ALI99159.1"/>
    </source>
</evidence>
<proteinExistence type="inferred from homology"/>
<dbReference type="SUPFAM" id="SSF56349">
    <property type="entry name" value="DNA breaking-rejoining enzymes"/>
    <property type="match status" value="1"/>
</dbReference>
<keyword evidence="3" id="KW-0233">DNA recombination</keyword>
<evidence type="ECO:0000256" key="1">
    <source>
        <dbReference type="ARBA" id="ARBA00008857"/>
    </source>
</evidence>
<dbReference type="PANTHER" id="PTHR30349">
    <property type="entry name" value="PHAGE INTEGRASE-RELATED"/>
    <property type="match status" value="1"/>
</dbReference>
<dbReference type="EMBL" id="CP012643">
    <property type="protein sequence ID" value="ALI99159.1"/>
    <property type="molecule type" value="Genomic_DNA"/>
</dbReference>
<dbReference type="InterPro" id="IPR002104">
    <property type="entry name" value="Integrase_catalytic"/>
</dbReference>
<dbReference type="OrthoDB" id="1493636at2"/>
<dbReference type="Pfam" id="PF17293">
    <property type="entry name" value="Arm-DNA-bind_5"/>
    <property type="match status" value="1"/>
</dbReference>
<comment type="similarity">
    <text evidence="1">Belongs to the 'phage' integrase family.</text>
</comment>
<evidence type="ECO:0000259" key="4">
    <source>
        <dbReference type="PROSITE" id="PS51898"/>
    </source>
</evidence>
<dbReference type="Pfam" id="PF13102">
    <property type="entry name" value="Phage_int_SAM_5"/>
    <property type="match status" value="1"/>
</dbReference>
<dbReference type="STRING" id="512763.DC20_09450"/>
<dbReference type="InterPro" id="IPR050090">
    <property type="entry name" value="Tyrosine_recombinase_XerCD"/>
</dbReference>
<keyword evidence="6" id="KW-1185">Reference proteome</keyword>
<dbReference type="GO" id="GO:0015074">
    <property type="term" value="P:DNA integration"/>
    <property type="evidence" value="ECO:0007669"/>
    <property type="project" value="InterPro"/>
</dbReference>
<protein>
    <recommendedName>
        <fullName evidence="4">Tyr recombinase domain-containing protein</fullName>
    </recommendedName>
</protein>
<evidence type="ECO:0000256" key="2">
    <source>
        <dbReference type="ARBA" id="ARBA00023125"/>
    </source>
</evidence>
<keyword evidence="2" id="KW-0238">DNA-binding</keyword>
<reference evidence="5 6" key="1">
    <citation type="submission" date="2015-08" db="EMBL/GenBank/DDBJ databases">
        <title>Complete genome sequence of Rufibacter tibetensis strain 1351t, a radiation-resistant bacterium from tibet plateau.</title>
        <authorList>
            <person name="Dai J."/>
        </authorList>
    </citation>
    <scope>NUCLEOTIDE SEQUENCE [LARGE SCALE GENOMIC DNA]</scope>
    <source>
        <strain evidence="5 6">1351</strain>
    </source>
</reference>
<dbReference type="InterPro" id="IPR013762">
    <property type="entry name" value="Integrase-like_cat_sf"/>
</dbReference>
<gene>
    <name evidence="5" type="ORF">DC20_09450</name>
</gene>
<dbReference type="KEGG" id="rti:DC20_09450"/>
<dbReference type="AlphaFoldDB" id="A0A0P0C711"/>
<name>A0A0P0C711_9BACT</name>
<evidence type="ECO:0000256" key="3">
    <source>
        <dbReference type="ARBA" id="ARBA00023172"/>
    </source>
</evidence>
<dbReference type="InterPro" id="IPR010998">
    <property type="entry name" value="Integrase_recombinase_N"/>
</dbReference>
<dbReference type="GO" id="GO:0003677">
    <property type="term" value="F:DNA binding"/>
    <property type="evidence" value="ECO:0007669"/>
    <property type="project" value="UniProtKB-KW"/>
</dbReference>
<sequence>MKEKAVSFYLKDSTNEKSKVETLIFASFSYYGKRLRMSSGLSIAPNNWDSKTKLPKKSFMNYMEYKEKLGTWEKDALESFKTFTIKNTIPEPKSLKAHILGKKNLRHEAEILDFKERYADFFEEKSLEVKELTLKKYKTFIFLIKEFEAKHNTIVRFDTIDTLFEKHFKNYLTGTRKQKNDTVSKYMECLKVYLEWALQKGHHGVTTFKSFKTPKTKPQVIYLTYNEFGKLLDLDLTGNDRLSKVRDMFCFQCLTAQRFSDVANLKWGELVKNDNNELEWHLFQQKGNKQKKLEILLTPDALAILDIRSTSNKNDFVFERITNQKINVYLKELGKLAEINGHIVDRRYSGKKAVERSGPKYNFITTHTARRTYVTVSSQRGMNDKSIMDNTGHEDARTLHRYLGSDKIIRNKQMKSAWTR</sequence>
<dbReference type="PROSITE" id="PS51898">
    <property type="entry name" value="TYR_RECOMBINASE"/>
    <property type="match status" value="1"/>
</dbReference>
<dbReference type="PANTHER" id="PTHR30349:SF64">
    <property type="entry name" value="PROPHAGE INTEGRASE INTD-RELATED"/>
    <property type="match status" value="1"/>
</dbReference>
<dbReference type="PATRIC" id="fig|512763.3.peg.2085"/>
<dbReference type="Gene3D" id="1.10.443.10">
    <property type="entry name" value="Intergrase catalytic core"/>
    <property type="match status" value="1"/>
</dbReference>
<dbReference type="InterPro" id="IPR035386">
    <property type="entry name" value="Arm-DNA-bind_5"/>
</dbReference>
<dbReference type="CDD" id="cd01185">
    <property type="entry name" value="INTN1_C_like"/>
    <property type="match status" value="1"/>
</dbReference>
<organism evidence="5 6">
    <name type="scientific">Rufibacter tibetensis</name>
    <dbReference type="NCBI Taxonomy" id="512763"/>
    <lineage>
        <taxon>Bacteria</taxon>
        <taxon>Pseudomonadati</taxon>
        <taxon>Bacteroidota</taxon>
        <taxon>Cytophagia</taxon>
        <taxon>Cytophagales</taxon>
        <taxon>Hymenobacteraceae</taxon>
        <taxon>Rufibacter</taxon>
    </lineage>
</organism>
<dbReference type="InterPro" id="IPR025269">
    <property type="entry name" value="SAM-like_dom"/>
</dbReference>
<dbReference type="InterPro" id="IPR011010">
    <property type="entry name" value="DNA_brk_join_enz"/>
</dbReference>
<dbReference type="RefSeq" id="WP_062543609.1">
    <property type="nucleotide sequence ID" value="NZ_CP012643.1"/>
</dbReference>
<evidence type="ECO:0000313" key="6">
    <source>
        <dbReference type="Proteomes" id="UP000061382"/>
    </source>
</evidence>
<feature type="domain" description="Tyr recombinase" evidence="4">
    <location>
        <begin position="218"/>
        <end position="419"/>
    </location>
</feature>